<dbReference type="GO" id="GO:0005783">
    <property type="term" value="C:endoplasmic reticulum"/>
    <property type="evidence" value="ECO:0007669"/>
    <property type="project" value="TreeGrafter"/>
</dbReference>
<dbReference type="AlphaFoldDB" id="A0AAV6UII9"/>
<evidence type="ECO:0000256" key="3">
    <source>
        <dbReference type="ARBA" id="ARBA00008655"/>
    </source>
</evidence>
<reference evidence="16 17" key="1">
    <citation type="journal article" date="2022" name="Nat. Ecol. Evol.">
        <title>A masculinizing supergene underlies an exaggerated male reproductive morph in a spider.</title>
        <authorList>
            <person name="Hendrickx F."/>
            <person name="De Corte Z."/>
            <person name="Sonet G."/>
            <person name="Van Belleghem S.M."/>
            <person name="Kostlbacher S."/>
            <person name="Vangestel C."/>
        </authorList>
    </citation>
    <scope>NUCLEOTIDE SEQUENCE [LARGE SCALE GENOMIC DNA]</scope>
    <source>
        <strain evidence="16">W744_W776</strain>
    </source>
</reference>
<keyword evidence="4" id="KW-0444">Lipid biosynthesis</keyword>
<dbReference type="Proteomes" id="UP000827092">
    <property type="component" value="Unassembled WGS sequence"/>
</dbReference>
<evidence type="ECO:0000256" key="14">
    <source>
        <dbReference type="SAM" id="Phobius"/>
    </source>
</evidence>
<dbReference type="Pfam" id="PF01553">
    <property type="entry name" value="Acyltransferase"/>
    <property type="match status" value="1"/>
</dbReference>
<dbReference type="CDD" id="cd07991">
    <property type="entry name" value="LPLAT_LPCAT1-like"/>
    <property type="match status" value="1"/>
</dbReference>
<keyword evidence="9 14" id="KW-0472">Membrane</keyword>
<keyword evidence="11" id="KW-1208">Phospholipid metabolism</keyword>
<evidence type="ECO:0000256" key="2">
    <source>
        <dbReference type="ARBA" id="ARBA00005189"/>
    </source>
</evidence>
<keyword evidence="8" id="KW-0443">Lipid metabolism</keyword>
<dbReference type="SUPFAM" id="SSF69593">
    <property type="entry name" value="Glycerol-3-phosphate (1)-acyltransferase"/>
    <property type="match status" value="1"/>
</dbReference>
<dbReference type="PANTHER" id="PTHR23063:SF52">
    <property type="entry name" value="LYSOPHOSPHATIDYLCHOLINE ACYLTRANSFERASE"/>
    <property type="match status" value="1"/>
</dbReference>
<evidence type="ECO:0000256" key="1">
    <source>
        <dbReference type="ARBA" id="ARBA00004370"/>
    </source>
</evidence>
<feature type="domain" description="Phospholipid/glycerol acyltransferase" evidence="15">
    <location>
        <begin position="124"/>
        <end position="235"/>
    </location>
</feature>
<dbReference type="GO" id="GO:0042171">
    <property type="term" value="F:lysophosphatidic acid acyltransferase activity"/>
    <property type="evidence" value="ECO:0007669"/>
    <property type="project" value="TreeGrafter"/>
</dbReference>
<keyword evidence="17" id="KW-1185">Reference proteome</keyword>
<feature type="transmembrane region" description="Helical" evidence="14">
    <location>
        <begin position="49"/>
        <end position="71"/>
    </location>
</feature>
<evidence type="ECO:0000313" key="16">
    <source>
        <dbReference type="EMBL" id="KAG8183623.1"/>
    </source>
</evidence>
<organism evidence="16 17">
    <name type="scientific">Oedothorax gibbosus</name>
    <dbReference type="NCBI Taxonomy" id="931172"/>
    <lineage>
        <taxon>Eukaryota</taxon>
        <taxon>Metazoa</taxon>
        <taxon>Ecdysozoa</taxon>
        <taxon>Arthropoda</taxon>
        <taxon>Chelicerata</taxon>
        <taxon>Arachnida</taxon>
        <taxon>Araneae</taxon>
        <taxon>Araneomorphae</taxon>
        <taxon>Entelegynae</taxon>
        <taxon>Araneoidea</taxon>
        <taxon>Linyphiidae</taxon>
        <taxon>Erigoninae</taxon>
        <taxon>Oedothorax</taxon>
    </lineage>
</organism>
<comment type="similarity">
    <text evidence="3">Belongs to the 1-acyl-sn-glycerol-3-phosphate acyltransferase family.</text>
</comment>
<proteinExistence type="inferred from homology"/>
<keyword evidence="7 14" id="KW-1133">Transmembrane helix</keyword>
<comment type="caution">
    <text evidence="16">The sequence shown here is derived from an EMBL/GenBank/DDBJ whole genome shotgun (WGS) entry which is preliminary data.</text>
</comment>
<evidence type="ECO:0000256" key="13">
    <source>
        <dbReference type="ARBA" id="ARBA00025707"/>
    </source>
</evidence>
<protein>
    <recommendedName>
        <fullName evidence="15">Phospholipid/glycerol acyltransferase domain-containing protein</fullName>
    </recommendedName>
</protein>
<evidence type="ECO:0000256" key="8">
    <source>
        <dbReference type="ARBA" id="ARBA00023098"/>
    </source>
</evidence>
<dbReference type="GO" id="GO:0008374">
    <property type="term" value="F:O-acyltransferase activity"/>
    <property type="evidence" value="ECO:0007669"/>
    <property type="project" value="InterPro"/>
</dbReference>
<dbReference type="GO" id="GO:0008654">
    <property type="term" value="P:phospholipid biosynthetic process"/>
    <property type="evidence" value="ECO:0007669"/>
    <property type="project" value="UniProtKB-KW"/>
</dbReference>
<evidence type="ECO:0000313" key="17">
    <source>
        <dbReference type="Proteomes" id="UP000827092"/>
    </source>
</evidence>
<comment type="pathway">
    <text evidence="13">Phospholipid metabolism.</text>
</comment>
<comment type="pathway">
    <text evidence="2">Lipid metabolism.</text>
</comment>
<sequence>MDAKSKLIFEKMSPYSADALDPFVLQQKLTTMDILKSVVLSVTLLPIRLLLMFTTLIIAWLVGVVTLAGAPREQIDGREPLSGWRRNWVKPFEAKLARLLFFFGGWYWIPQVGRTRAEPGEAPILLVAPHSSFFDTVVVIALGCPGMVAKDSTGTMPFFGSLVRFMQPLYVKSEDPDSRHRIAEEIRDRATSGKNWEQILIFPEGGCGNRRALLQFKMGAFSPGVPVQPVFIRYKNKLDSITWTWDGPGAWKQLWLTLTQFCIKCELEFLPVYKPSKLEKENPRLFADNVQDFISSWTSTPVTRLSLEDARFVRVARQRDLPATASLAKQLRLRKTIGRHSMDPVTELHLLRELNNSSDPKRGDAAAMAKYLGLERCPEALKDFFRVLDQRGSGNLDLRVYDAGLHLMRTDLKPREKLKLAFQALGPKSEAEHLEAILLLWKGVPSSLSNIRAIENIDQIETEDGIGI</sequence>
<keyword evidence="10" id="KW-0594">Phospholipid biosynthesis</keyword>
<gene>
    <name evidence="16" type="ORF">JTE90_025173</name>
</gene>
<keyword evidence="12" id="KW-0012">Acyltransferase</keyword>
<evidence type="ECO:0000256" key="6">
    <source>
        <dbReference type="ARBA" id="ARBA00022692"/>
    </source>
</evidence>
<evidence type="ECO:0000256" key="10">
    <source>
        <dbReference type="ARBA" id="ARBA00023209"/>
    </source>
</evidence>
<dbReference type="EMBL" id="JAFNEN010000413">
    <property type="protein sequence ID" value="KAG8183623.1"/>
    <property type="molecule type" value="Genomic_DNA"/>
</dbReference>
<dbReference type="InterPro" id="IPR045252">
    <property type="entry name" value="LPCAT1-like"/>
</dbReference>
<comment type="subcellular location">
    <subcellularLocation>
        <location evidence="1">Membrane</location>
    </subcellularLocation>
</comment>
<evidence type="ECO:0000256" key="9">
    <source>
        <dbReference type="ARBA" id="ARBA00023136"/>
    </source>
</evidence>
<dbReference type="InterPro" id="IPR002123">
    <property type="entry name" value="Plipid/glycerol_acylTrfase"/>
</dbReference>
<evidence type="ECO:0000256" key="7">
    <source>
        <dbReference type="ARBA" id="ARBA00022989"/>
    </source>
</evidence>
<dbReference type="GO" id="GO:0016020">
    <property type="term" value="C:membrane"/>
    <property type="evidence" value="ECO:0007669"/>
    <property type="project" value="UniProtKB-SubCell"/>
</dbReference>
<evidence type="ECO:0000256" key="5">
    <source>
        <dbReference type="ARBA" id="ARBA00022679"/>
    </source>
</evidence>
<evidence type="ECO:0000259" key="15">
    <source>
        <dbReference type="SMART" id="SM00563"/>
    </source>
</evidence>
<evidence type="ECO:0000256" key="12">
    <source>
        <dbReference type="ARBA" id="ARBA00023315"/>
    </source>
</evidence>
<name>A0AAV6UII9_9ARAC</name>
<dbReference type="PANTHER" id="PTHR23063">
    <property type="entry name" value="PHOSPHOLIPID ACYLTRANSFERASE"/>
    <property type="match status" value="1"/>
</dbReference>
<accession>A0AAV6UII9</accession>
<evidence type="ECO:0000256" key="11">
    <source>
        <dbReference type="ARBA" id="ARBA00023264"/>
    </source>
</evidence>
<dbReference type="SMART" id="SM00563">
    <property type="entry name" value="PlsC"/>
    <property type="match status" value="1"/>
</dbReference>
<evidence type="ECO:0000256" key="4">
    <source>
        <dbReference type="ARBA" id="ARBA00022516"/>
    </source>
</evidence>
<keyword evidence="6 14" id="KW-0812">Transmembrane</keyword>
<keyword evidence="5" id="KW-0808">Transferase</keyword>